<proteinExistence type="predicted"/>
<comment type="caution">
    <text evidence="1">The sequence shown here is derived from an EMBL/GenBank/DDBJ whole genome shotgun (WGS) entry which is preliminary data.</text>
</comment>
<protein>
    <submittedName>
        <fullName evidence="1">Uncharacterized protein</fullName>
    </submittedName>
</protein>
<organism evidence="1">
    <name type="scientific">marine sediment metagenome</name>
    <dbReference type="NCBI Taxonomy" id="412755"/>
    <lineage>
        <taxon>unclassified sequences</taxon>
        <taxon>metagenomes</taxon>
        <taxon>ecological metagenomes</taxon>
    </lineage>
</organism>
<evidence type="ECO:0000313" key="1">
    <source>
        <dbReference type="EMBL" id="GAH57289.1"/>
    </source>
</evidence>
<reference evidence="1" key="1">
    <citation type="journal article" date="2014" name="Front. Microbiol.">
        <title>High frequency of phylogenetically diverse reductive dehalogenase-homologous genes in deep subseafloor sedimentary metagenomes.</title>
        <authorList>
            <person name="Kawai M."/>
            <person name="Futagami T."/>
            <person name="Toyoda A."/>
            <person name="Takaki Y."/>
            <person name="Nishi S."/>
            <person name="Hori S."/>
            <person name="Arai W."/>
            <person name="Tsubouchi T."/>
            <person name="Morono Y."/>
            <person name="Uchiyama I."/>
            <person name="Ito T."/>
            <person name="Fujiyama A."/>
            <person name="Inagaki F."/>
            <person name="Takami H."/>
        </authorList>
    </citation>
    <scope>NUCLEOTIDE SEQUENCE</scope>
    <source>
        <strain evidence="1">Expedition CK06-06</strain>
    </source>
</reference>
<accession>X1HTY2</accession>
<dbReference type="AlphaFoldDB" id="X1HTY2"/>
<sequence length="65" mass="7528">MSLLKYLRYGVVRYHITVELSPLGQFQDRKARWLNVLYRDIESSEIVLGKMRSLAPNDNRSGVSS</sequence>
<gene>
    <name evidence="1" type="ORF">S03H2_28516</name>
</gene>
<dbReference type="EMBL" id="BARU01017178">
    <property type="protein sequence ID" value="GAH57289.1"/>
    <property type="molecule type" value="Genomic_DNA"/>
</dbReference>
<name>X1HTY2_9ZZZZ</name>